<dbReference type="EMBL" id="CAADIA010000012">
    <property type="protein sequence ID" value="VFR38740.1"/>
    <property type="molecule type" value="Genomic_DNA"/>
</dbReference>
<name>A0A484S7P8_9ZZZZ</name>
<sequence>MIAAQAHAMSHGLERAGGIGVLVTRDKAFSRLPPGILIEDWTQLG</sequence>
<evidence type="ECO:0000313" key="1">
    <source>
        <dbReference type="EMBL" id="VFR38740.1"/>
    </source>
</evidence>
<protein>
    <submittedName>
        <fullName evidence="2">Uncharacterized protein</fullName>
    </submittedName>
</protein>
<dbReference type="AlphaFoldDB" id="A0A484S7P8"/>
<evidence type="ECO:0000313" key="2">
    <source>
        <dbReference type="EMBL" id="VFR58668.1"/>
    </source>
</evidence>
<reference evidence="2" key="1">
    <citation type="submission" date="2019-03" db="EMBL/GenBank/DDBJ databases">
        <authorList>
            <person name="Danneels B."/>
        </authorList>
    </citation>
    <scope>NUCLEOTIDE SEQUENCE</scope>
</reference>
<gene>
    <name evidence="1" type="ORF">ANK1_2997</name>
    <name evidence="2" type="ORF">ANK2_2998</name>
</gene>
<accession>A0A484S7P8</accession>
<dbReference type="EMBL" id="CAADIF010000002">
    <property type="protein sequence ID" value="VFR58668.1"/>
    <property type="molecule type" value="Genomic_DNA"/>
</dbReference>
<proteinExistence type="predicted"/>
<organism evidence="2">
    <name type="scientific">plant metagenome</name>
    <dbReference type="NCBI Taxonomy" id="1297885"/>
    <lineage>
        <taxon>unclassified sequences</taxon>
        <taxon>metagenomes</taxon>
        <taxon>organismal metagenomes</taxon>
    </lineage>
</organism>